<dbReference type="Proteomes" id="UP000273022">
    <property type="component" value="Unassembled WGS sequence"/>
</dbReference>
<proteinExistence type="predicted"/>
<dbReference type="AlphaFoldDB" id="A0A3A6SW46"/>
<evidence type="ECO:0000313" key="1">
    <source>
        <dbReference type="EMBL" id="RJX99813.1"/>
    </source>
</evidence>
<organism evidence="1 2">
    <name type="scientific">Parashewanella spongiae</name>
    <dbReference type="NCBI Taxonomy" id="342950"/>
    <lineage>
        <taxon>Bacteria</taxon>
        <taxon>Pseudomonadati</taxon>
        <taxon>Pseudomonadota</taxon>
        <taxon>Gammaproteobacteria</taxon>
        <taxon>Alteromonadales</taxon>
        <taxon>Shewanellaceae</taxon>
        <taxon>Parashewanella</taxon>
    </lineage>
</organism>
<protein>
    <submittedName>
        <fullName evidence="1">Uncharacterized protein</fullName>
    </submittedName>
</protein>
<dbReference type="RefSeq" id="WP_121855331.1">
    <property type="nucleotide sequence ID" value="NZ_CP037952.1"/>
</dbReference>
<keyword evidence="2" id="KW-1185">Reference proteome</keyword>
<sequence>MFDFKAKIFPVCIESLGRNVIRIFRATVVNNEGRAEIKIEDVTNRVYKKNEAIKLTICTMQLESF</sequence>
<name>A0A3A6SW46_9GAMM</name>
<evidence type="ECO:0000313" key="2">
    <source>
        <dbReference type="Proteomes" id="UP000273022"/>
    </source>
</evidence>
<comment type="caution">
    <text evidence="1">The sequence shown here is derived from an EMBL/GenBank/DDBJ whole genome shotgun (WGS) entry which is preliminary data.</text>
</comment>
<reference evidence="1 2" key="1">
    <citation type="submission" date="2018-09" db="EMBL/GenBank/DDBJ databases">
        <title>Phylogeny of the Shewanellaceae, and recommendation for two new genera, Pseudoshewanella and Parashewanella.</title>
        <authorList>
            <person name="Wang G."/>
        </authorList>
    </citation>
    <scope>NUCLEOTIDE SEQUENCE [LARGE SCALE GENOMIC DNA]</scope>
    <source>
        <strain evidence="1 2">KCTC 22492</strain>
    </source>
</reference>
<accession>A0A3A6SW46</accession>
<dbReference type="EMBL" id="QYYH01000315">
    <property type="protein sequence ID" value="RJX99813.1"/>
    <property type="molecule type" value="Genomic_DNA"/>
</dbReference>
<gene>
    <name evidence="1" type="ORF">D5R81_20310</name>
</gene>